<keyword evidence="5" id="KW-1185">Reference proteome</keyword>
<dbReference type="Pfam" id="PF01344">
    <property type="entry name" value="Kelch_1"/>
    <property type="match status" value="2"/>
</dbReference>
<feature type="domain" description="F-box" evidence="3">
    <location>
        <begin position="45"/>
        <end position="85"/>
    </location>
</feature>
<dbReference type="OrthoDB" id="45365at2759"/>
<protein>
    <recommendedName>
        <fullName evidence="3">F-box domain-containing protein</fullName>
    </recommendedName>
</protein>
<dbReference type="Gene3D" id="2.120.10.80">
    <property type="entry name" value="Kelch-type beta propeller"/>
    <property type="match status" value="1"/>
</dbReference>
<reference evidence="4" key="1">
    <citation type="submission" date="2017-07" db="EMBL/GenBank/DDBJ databases">
        <title>Taro Niue Genome Assembly and Annotation.</title>
        <authorList>
            <person name="Atibalentja N."/>
            <person name="Keating K."/>
            <person name="Fields C.J."/>
        </authorList>
    </citation>
    <scope>NUCLEOTIDE SEQUENCE</scope>
    <source>
        <strain evidence="4">Niue_2</strain>
        <tissue evidence="4">Leaf</tissue>
    </source>
</reference>
<proteinExistence type="predicted"/>
<dbReference type="SMART" id="SM00612">
    <property type="entry name" value="Kelch"/>
    <property type="match status" value="2"/>
</dbReference>
<keyword evidence="2" id="KW-0677">Repeat</keyword>
<dbReference type="Pfam" id="PF00646">
    <property type="entry name" value="F-box"/>
    <property type="match status" value="1"/>
</dbReference>
<sequence length="395" mass="42252">MVVAAASSSSSFFSHASPSATVMAIPIAEEPAAAASDAEQLIPGLPDEVAEYCLLRLPFPYQSKARSVSSSWKRAISSPSFHLAKNTLSLSLPYLFVFAFHRSTFRLQWQAFDPRSRGWFALPPMPLDAAGCGDGGAPLCPPAFACAAVPHRGELFVLGGMRSDTQTPLQTLVSYRASTNSWSVAAPMSTPRSFFVAGCIGGKIFAAGGHAAGGMGGGVDDGGVDDAIRTVESYDPAADRWSPAARMAWGVSRYDAAVVSGKLYVTEGWTWPFSFSPRGGVYDPEADAWEEMRVGMREGWTGVSVVLGGRLFVISEYGDCRVKAYDEARDSWQPVGGGGVPGELQKPFAVAGIEGRIYEQEQLISGEVRAKKKEKIWDLELLELGTNDSSEVTPT</sequence>
<evidence type="ECO:0000259" key="3">
    <source>
        <dbReference type="SMART" id="SM00256"/>
    </source>
</evidence>
<evidence type="ECO:0000256" key="2">
    <source>
        <dbReference type="ARBA" id="ARBA00022737"/>
    </source>
</evidence>
<dbReference type="Proteomes" id="UP000652761">
    <property type="component" value="Unassembled WGS sequence"/>
</dbReference>
<name>A0A843WF71_COLES</name>
<dbReference type="AlphaFoldDB" id="A0A843WF71"/>
<evidence type="ECO:0000313" key="5">
    <source>
        <dbReference type="Proteomes" id="UP000652761"/>
    </source>
</evidence>
<evidence type="ECO:0000313" key="4">
    <source>
        <dbReference type="EMBL" id="MQM06426.1"/>
    </source>
</evidence>
<dbReference type="PANTHER" id="PTHR46344">
    <property type="entry name" value="OS02G0202900 PROTEIN"/>
    <property type="match status" value="1"/>
</dbReference>
<dbReference type="SMART" id="SM00256">
    <property type="entry name" value="FBOX"/>
    <property type="match status" value="1"/>
</dbReference>
<dbReference type="EMBL" id="NMUH01003622">
    <property type="protein sequence ID" value="MQM06426.1"/>
    <property type="molecule type" value="Genomic_DNA"/>
</dbReference>
<comment type="caution">
    <text evidence="4">The sequence shown here is derived from an EMBL/GenBank/DDBJ whole genome shotgun (WGS) entry which is preliminary data.</text>
</comment>
<dbReference type="CDD" id="cd22152">
    <property type="entry name" value="F-box_AtAFR-like"/>
    <property type="match status" value="1"/>
</dbReference>
<dbReference type="SUPFAM" id="SSF117281">
    <property type="entry name" value="Kelch motif"/>
    <property type="match status" value="1"/>
</dbReference>
<dbReference type="InterPro" id="IPR001810">
    <property type="entry name" value="F-box_dom"/>
</dbReference>
<keyword evidence="1" id="KW-0880">Kelch repeat</keyword>
<dbReference type="InterPro" id="IPR006652">
    <property type="entry name" value="Kelch_1"/>
</dbReference>
<dbReference type="PANTHER" id="PTHR46344:SF4">
    <property type="entry name" value="OS07G0153400 PROTEIN"/>
    <property type="match status" value="1"/>
</dbReference>
<gene>
    <name evidence="4" type="ORF">Taro_039251</name>
</gene>
<dbReference type="SUPFAM" id="SSF81383">
    <property type="entry name" value="F-box domain"/>
    <property type="match status" value="1"/>
</dbReference>
<dbReference type="InterPro" id="IPR015915">
    <property type="entry name" value="Kelch-typ_b-propeller"/>
</dbReference>
<dbReference type="InterPro" id="IPR036047">
    <property type="entry name" value="F-box-like_dom_sf"/>
</dbReference>
<organism evidence="4 5">
    <name type="scientific">Colocasia esculenta</name>
    <name type="common">Wild taro</name>
    <name type="synonym">Arum esculentum</name>
    <dbReference type="NCBI Taxonomy" id="4460"/>
    <lineage>
        <taxon>Eukaryota</taxon>
        <taxon>Viridiplantae</taxon>
        <taxon>Streptophyta</taxon>
        <taxon>Embryophyta</taxon>
        <taxon>Tracheophyta</taxon>
        <taxon>Spermatophyta</taxon>
        <taxon>Magnoliopsida</taxon>
        <taxon>Liliopsida</taxon>
        <taxon>Araceae</taxon>
        <taxon>Aroideae</taxon>
        <taxon>Colocasieae</taxon>
        <taxon>Colocasia</taxon>
    </lineage>
</organism>
<evidence type="ECO:0000256" key="1">
    <source>
        <dbReference type="ARBA" id="ARBA00022441"/>
    </source>
</evidence>
<accession>A0A843WF71</accession>